<reference evidence="1" key="1">
    <citation type="journal article" date="2014" name="Front. Microbiol.">
        <title>High frequency of phylogenetically diverse reductive dehalogenase-homologous genes in deep subseafloor sedimentary metagenomes.</title>
        <authorList>
            <person name="Kawai M."/>
            <person name="Futagami T."/>
            <person name="Toyoda A."/>
            <person name="Takaki Y."/>
            <person name="Nishi S."/>
            <person name="Hori S."/>
            <person name="Arai W."/>
            <person name="Tsubouchi T."/>
            <person name="Morono Y."/>
            <person name="Uchiyama I."/>
            <person name="Ito T."/>
            <person name="Fujiyama A."/>
            <person name="Inagaki F."/>
            <person name="Takami H."/>
        </authorList>
    </citation>
    <scope>NUCLEOTIDE SEQUENCE</scope>
    <source>
        <strain evidence="1">Expedition CK06-06</strain>
    </source>
</reference>
<protein>
    <submittedName>
        <fullName evidence="1">Uncharacterized protein</fullName>
    </submittedName>
</protein>
<proteinExistence type="predicted"/>
<organism evidence="1">
    <name type="scientific">marine sediment metagenome</name>
    <dbReference type="NCBI Taxonomy" id="412755"/>
    <lineage>
        <taxon>unclassified sequences</taxon>
        <taxon>metagenomes</taxon>
        <taxon>ecological metagenomes</taxon>
    </lineage>
</organism>
<comment type="caution">
    <text evidence="1">The sequence shown here is derived from an EMBL/GenBank/DDBJ whole genome shotgun (WGS) entry which is preliminary data.</text>
</comment>
<gene>
    <name evidence="1" type="ORF">S12H4_17116</name>
</gene>
<dbReference type="AlphaFoldDB" id="X1T6V1"/>
<sequence>MGKLVSGLYKLARVANDVSKLLSGDPKKIVRRVKNKYIGKKLLRRIW</sequence>
<evidence type="ECO:0000313" key="1">
    <source>
        <dbReference type="EMBL" id="GAI83300.1"/>
    </source>
</evidence>
<name>X1T6V1_9ZZZZ</name>
<accession>X1T6V1</accession>
<dbReference type="EMBL" id="BARW01008334">
    <property type="protein sequence ID" value="GAI83300.1"/>
    <property type="molecule type" value="Genomic_DNA"/>
</dbReference>